<dbReference type="EMBL" id="JADGMS010000005">
    <property type="protein sequence ID" value="KAF9683007.1"/>
    <property type="molecule type" value="Genomic_DNA"/>
</dbReference>
<dbReference type="Proteomes" id="UP000657918">
    <property type="component" value="Unassembled WGS sequence"/>
</dbReference>
<gene>
    <name evidence="1" type="ORF">SADUNF_Sadunf05G0167500</name>
</gene>
<dbReference type="Gene3D" id="1.20.1250.20">
    <property type="entry name" value="MFS general substrate transporter like domains"/>
    <property type="match status" value="1"/>
</dbReference>
<organism evidence="1 2">
    <name type="scientific">Salix dunnii</name>
    <dbReference type="NCBI Taxonomy" id="1413687"/>
    <lineage>
        <taxon>Eukaryota</taxon>
        <taxon>Viridiplantae</taxon>
        <taxon>Streptophyta</taxon>
        <taxon>Embryophyta</taxon>
        <taxon>Tracheophyta</taxon>
        <taxon>Spermatophyta</taxon>
        <taxon>Magnoliopsida</taxon>
        <taxon>eudicotyledons</taxon>
        <taxon>Gunneridae</taxon>
        <taxon>Pentapetalae</taxon>
        <taxon>rosids</taxon>
        <taxon>fabids</taxon>
        <taxon>Malpighiales</taxon>
        <taxon>Salicaceae</taxon>
        <taxon>Saliceae</taxon>
        <taxon>Salix</taxon>
    </lineage>
</organism>
<reference evidence="1 2" key="1">
    <citation type="submission" date="2020-10" db="EMBL/GenBank/DDBJ databases">
        <title>Plant Genome Project.</title>
        <authorList>
            <person name="Zhang R.-G."/>
        </authorList>
    </citation>
    <scope>NUCLEOTIDE SEQUENCE [LARGE SCALE GENOMIC DNA]</scope>
    <source>
        <strain evidence="1">FAFU-HL-1</strain>
        <tissue evidence="1">Leaf</tissue>
    </source>
</reference>
<comment type="caution">
    <text evidence="1">The sequence shown here is derived from an EMBL/GenBank/DDBJ whole genome shotgun (WGS) entry which is preliminary data.</text>
</comment>
<evidence type="ECO:0000313" key="1">
    <source>
        <dbReference type="EMBL" id="KAF9683007.1"/>
    </source>
</evidence>
<dbReference type="OrthoDB" id="433512at2759"/>
<keyword evidence="2" id="KW-1185">Reference proteome</keyword>
<sequence>MVHSGLDRQIEKICHPLAGLLLHDSVYIFFGHPLRPLDSQVIMHSLTFFFANFGPNATTFLVTAYIFPARLRSACHCISAASGELGDIIGAFGFLYLAHNPDKAKSYAGHPTGSFLTY</sequence>
<protein>
    <submittedName>
        <fullName evidence="1">Uncharacterized protein</fullName>
    </submittedName>
</protein>
<accession>A0A835K948</accession>
<dbReference type="InterPro" id="IPR036259">
    <property type="entry name" value="MFS_trans_sf"/>
</dbReference>
<evidence type="ECO:0000313" key="2">
    <source>
        <dbReference type="Proteomes" id="UP000657918"/>
    </source>
</evidence>
<proteinExistence type="predicted"/>
<name>A0A835K948_9ROSI</name>
<dbReference type="AlphaFoldDB" id="A0A835K948"/>